<evidence type="ECO:0000259" key="6">
    <source>
        <dbReference type="PROSITE" id="PS50913"/>
    </source>
</evidence>
<accession>A0A9W7BL94</accession>
<comment type="subcellular location">
    <subcellularLocation>
        <location evidence="1">Golgi apparatus</location>
    </subcellularLocation>
</comment>
<dbReference type="PROSITE" id="PS50913">
    <property type="entry name" value="GRIP"/>
    <property type="match status" value="1"/>
</dbReference>
<keyword evidence="3 4" id="KW-0175">Coiled coil</keyword>
<keyword evidence="2" id="KW-0333">Golgi apparatus</keyword>
<feature type="domain" description="GRIP" evidence="6">
    <location>
        <begin position="683"/>
        <end position="732"/>
    </location>
</feature>
<reference evidence="8" key="1">
    <citation type="journal article" date="2023" name="Commun. Biol.">
        <title>Genome analysis of Parmales, the sister group of diatoms, reveals the evolutionary specialization of diatoms from phago-mixotrophs to photoautotrophs.</title>
        <authorList>
            <person name="Ban H."/>
            <person name="Sato S."/>
            <person name="Yoshikawa S."/>
            <person name="Yamada K."/>
            <person name="Nakamura Y."/>
            <person name="Ichinomiya M."/>
            <person name="Sato N."/>
            <person name="Blanc-Mathieu R."/>
            <person name="Endo H."/>
            <person name="Kuwata A."/>
            <person name="Ogata H."/>
        </authorList>
    </citation>
    <scope>NUCLEOTIDE SEQUENCE [LARGE SCALE GENOMIC DNA]</scope>
    <source>
        <strain evidence="8">NIES 3699</strain>
    </source>
</reference>
<feature type="coiled-coil region" evidence="4">
    <location>
        <begin position="520"/>
        <end position="596"/>
    </location>
</feature>
<evidence type="ECO:0000256" key="1">
    <source>
        <dbReference type="ARBA" id="ARBA00004555"/>
    </source>
</evidence>
<evidence type="ECO:0000313" key="7">
    <source>
        <dbReference type="EMBL" id="GMH92481.1"/>
    </source>
</evidence>
<gene>
    <name evidence="7" type="ORF">TrVE_jg6730</name>
</gene>
<dbReference type="Proteomes" id="UP001165160">
    <property type="component" value="Unassembled WGS sequence"/>
</dbReference>
<evidence type="ECO:0000256" key="3">
    <source>
        <dbReference type="ARBA" id="ARBA00023054"/>
    </source>
</evidence>
<dbReference type="GO" id="GO:0005794">
    <property type="term" value="C:Golgi apparatus"/>
    <property type="evidence" value="ECO:0007669"/>
    <property type="project" value="UniProtKB-SubCell"/>
</dbReference>
<dbReference type="AlphaFoldDB" id="A0A9W7BL94"/>
<dbReference type="GO" id="GO:0006888">
    <property type="term" value="P:endoplasmic reticulum to Golgi vesicle-mediated transport"/>
    <property type="evidence" value="ECO:0007669"/>
    <property type="project" value="TreeGrafter"/>
</dbReference>
<sequence>MFAGLADIAKGPLGERLTKYAEVVGDIVAPIIDDEEDFEGDYSEMANTMFGDGMGEQHEEEQLQPPFQEQQPQQEEEAQQQQQRQQQQQQPIPSPARHERSESLQLEIRQLEDQLHESNNEYKHIMRENEKYVSSLTAENASLKSRLADLESEGASMRALQENNMQLESSLEQIQSIKQALASELVGVKTELEEMRQSNAKLGQRVGELGDELEEAEAEKRRMEVIIVGSSNTKTPAKMKGTAGESINLLSTPTGEPTAGGLEDFTDGGLVGGGVEKDADSHMESLAVLNNLLKKENEELSVKNKGLERDIVELREVSVSVGVGGAGTEGGEELEAALKANEELKEQLRNLREAHEGLVGAGAADISRSEELEEQLRSLKEAHEGLVGTGAADTARTDSLTAENQRLEEQLRDLREAHEGLANSQDIRISRIMEEAEANVAKAKREAMENNSEVAQLREIINNMRNSLSSSSDAADTYKNQLISLQADYERMSVDFNALSRQNEESRGVINTLQDLSSSSTDLQLEMKALKKVLDNEKERYQALEEERDDAEGRANEMRSRLVATSADLDIARTEAQQAQDSSNNLQMAMSKLQDERDAELGMMEQQRLDSLTAEQESWRTKLAATARLHEGEVQEIEAKHQEDLKAQQERYKKQEARLDETRADNVTLRRSLDEAIGRLQATQEEIIDRALMKNVLLDWHSKQGEERNAVMSIMASMLNFSDEEKKTAEVYDNAAGKEGVVRRIVGNIAAPMPQPAVNVNELEGDTVSDKFQAFLLAEIGD</sequence>
<evidence type="ECO:0000256" key="5">
    <source>
        <dbReference type="SAM" id="MobiDB-lite"/>
    </source>
</evidence>
<organism evidence="7 8">
    <name type="scientific">Triparma verrucosa</name>
    <dbReference type="NCBI Taxonomy" id="1606542"/>
    <lineage>
        <taxon>Eukaryota</taxon>
        <taxon>Sar</taxon>
        <taxon>Stramenopiles</taxon>
        <taxon>Ochrophyta</taxon>
        <taxon>Bolidophyceae</taxon>
        <taxon>Parmales</taxon>
        <taxon>Triparmaceae</taxon>
        <taxon>Triparma</taxon>
    </lineage>
</organism>
<feature type="compositionally biased region" description="Low complexity" evidence="5">
    <location>
        <begin position="63"/>
        <end position="91"/>
    </location>
</feature>
<dbReference type="PANTHER" id="PTHR18921">
    <property type="entry name" value="MYOSIN HEAVY CHAIN - RELATED"/>
    <property type="match status" value="1"/>
</dbReference>
<dbReference type="PANTHER" id="PTHR18921:SF2">
    <property type="entry name" value="THYROID RECEPTOR-INTERACTING PROTEIN 11"/>
    <property type="match status" value="1"/>
</dbReference>
<feature type="coiled-coil region" evidence="4">
    <location>
        <begin position="638"/>
        <end position="686"/>
    </location>
</feature>
<dbReference type="InterPro" id="IPR000237">
    <property type="entry name" value="GRIP_dom"/>
</dbReference>
<dbReference type="EMBL" id="BRXX01000129">
    <property type="protein sequence ID" value="GMH92481.1"/>
    <property type="molecule type" value="Genomic_DNA"/>
</dbReference>
<evidence type="ECO:0000313" key="8">
    <source>
        <dbReference type="Proteomes" id="UP001165160"/>
    </source>
</evidence>
<proteinExistence type="predicted"/>
<feature type="region of interest" description="Disordered" evidence="5">
    <location>
        <begin position="45"/>
        <end position="102"/>
    </location>
</feature>
<evidence type="ECO:0000256" key="2">
    <source>
        <dbReference type="ARBA" id="ARBA00023034"/>
    </source>
</evidence>
<dbReference type="GO" id="GO:0031267">
    <property type="term" value="F:small GTPase binding"/>
    <property type="evidence" value="ECO:0007669"/>
    <property type="project" value="TreeGrafter"/>
</dbReference>
<evidence type="ECO:0000256" key="4">
    <source>
        <dbReference type="SAM" id="Coils"/>
    </source>
</evidence>
<comment type="caution">
    <text evidence="7">The sequence shown here is derived from an EMBL/GenBank/DDBJ whole genome shotgun (WGS) entry which is preliminary data.</text>
</comment>
<dbReference type="GO" id="GO:0007030">
    <property type="term" value="P:Golgi organization"/>
    <property type="evidence" value="ECO:0007669"/>
    <property type="project" value="TreeGrafter"/>
</dbReference>
<protein>
    <recommendedName>
        <fullName evidence="6">GRIP domain-containing protein</fullName>
    </recommendedName>
</protein>
<feature type="coiled-coil region" evidence="4">
    <location>
        <begin position="279"/>
        <end position="460"/>
    </location>
</feature>
<keyword evidence="8" id="KW-1185">Reference proteome</keyword>
<name>A0A9W7BL94_9STRA</name>